<proteinExistence type="predicted"/>
<comment type="caution">
    <text evidence="2">The sequence shown here is derived from an EMBL/GenBank/DDBJ whole genome shotgun (WGS) entry which is preliminary data.</text>
</comment>
<keyword evidence="1" id="KW-0812">Transmembrane</keyword>
<sequence length="136" mass="14593">MKRFLTGLHFFIGIGAIAGGSAAVINPINPMGMPVSALAHSPFTSFLIPGLFLVVGIGIVNLLAGAVFLILPDKWCYSSGVSGVILMAWIVIQCIMLQNVNILHVIFGGFGILITLLALREAVKMRIFPINLLFEK</sequence>
<keyword evidence="3" id="KW-1185">Reference proteome</keyword>
<feature type="transmembrane region" description="Helical" evidence="1">
    <location>
        <begin position="102"/>
        <end position="119"/>
    </location>
</feature>
<feature type="transmembrane region" description="Helical" evidence="1">
    <location>
        <begin position="77"/>
        <end position="96"/>
    </location>
</feature>
<keyword evidence="1" id="KW-1133">Transmembrane helix</keyword>
<accession>A0ABS5PKE1</accession>
<reference evidence="2 3" key="1">
    <citation type="submission" date="2021-05" db="EMBL/GenBank/DDBJ databases">
        <title>Fusibacter ferrireducens sp. nov., an anaerobic, sulfur- and Fe-reducing bacterium isolated from the mangrove sediment.</title>
        <authorList>
            <person name="Qiu D."/>
        </authorList>
    </citation>
    <scope>NUCLEOTIDE SEQUENCE [LARGE SCALE GENOMIC DNA]</scope>
    <source>
        <strain evidence="2 3">DSM 12116</strain>
    </source>
</reference>
<feature type="transmembrane region" description="Helical" evidence="1">
    <location>
        <begin position="46"/>
        <end position="70"/>
    </location>
</feature>
<dbReference type="EMBL" id="JAHBCL010000002">
    <property type="protein sequence ID" value="MBS7525476.1"/>
    <property type="molecule type" value="Genomic_DNA"/>
</dbReference>
<organism evidence="2 3">
    <name type="scientific">Fusibacter paucivorans</name>
    <dbReference type="NCBI Taxonomy" id="76009"/>
    <lineage>
        <taxon>Bacteria</taxon>
        <taxon>Bacillati</taxon>
        <taxon>Bacillota</taxon>
        <taxon>Clostridia</taxon>
        <taxon>Eubacteriales</taxon>
        <taxon>Eubacteriales Family XII. Incertae Sedis</taxon>
        <taxon>Fusibacter</taxon>
    </lineage>
</organism>
<dbReference type="Proteomes" id="UP000746471">
    <property type="component" value="Unassembled WGS sequence"/>
</dbReference>
<evidence type="ECO:0000256" key="1">
    <source>
        <dbReference type="SAM" id="Phobius"/>
    </source>
</evidence>
<dbReference type="RefSeq" id="WP_213235255.1">
    <property type="nucleotide sequence ID" value="NZ_JAHBCL010000002.1"/>
</dbReference>
<evidence type="ECO:0000313" key="3">
    <source>
        <dbReference type="Proteomes" id="UP000746471"/>
    </source>
</evidence>
<protein>
    <submittedName>
        <fullName evidence="2">Uncharacterized protein</fullName>
    </submittedName>
</protein>
<evidence type="ECO:0000313" key="2">
    <source>
        <dbReference type="EMBL" id="MBS7525476.1"/>
    </source>
</evidence>
<name>A0ABS5PKE1_9FIRM</name>
<keyword evidence="1" id="KW-0472">Membrane</keyword>
<gene>
    <name evidence="2" type="ORF">KHM83_02150</name>
</gene>